<dbReference type="AlphaFoldDB" id="A0A060C569"/>
<organism evidence="1">
    <name type="scientific">uncultured Thermoanaerobacterium sp</name>
    <dbReference type="NCBI Taxonomy" id="218933"/>
    <lineage>
        <taxon>Bacteria</taxon>
        <taxon>Bacillati</taxon>
        <taxon>Bacillota</taxon>
        <taxon>Clostridia</taxon>
        <taxon>Thermoanaerobacterales</taxon>
        <taxon>Thermoanaerobacteraceae</taxon>
        <taxon>Thermoanaerobacterium</taxon>
        <taxon>environmental samples</taxon>
    </lineage>
</organism>
<accession>A0A060C569</accession>
<evidence type="ECO:0000313" key="1">
    <source>
        <dbReference type="EMBL" id="AIA90087.1"/>
    </source>
</evidence>
<dbReference type="EMBL" id="KF122790">
    <property type="protein sequence ID" value="AIA90087.1"/>
    <property type="molecule type" value="Genomic_DNA"/>
</dbReference>
<feature type="non-terminal residue" evidence="1">
    <location>
        <position position="135"/>
    </location>
</feature>
<protein>
    <submittedName>
        <fullName evidence="1">CAZy families GT4 protein</fullName>
    </submittedName>
</protein>
<proteinExistence type="predicted"/>
<name>A0A060C569_9THEO</name>
<sequence>MNHVNQKKKPNVLFLSTYPPRACGIATFTQDLVGELKKAGEINTGVVAVNDAEYTYPPEVRFSFEQQDRASYRKAAERIDGSGADLLMVEHEYGIYGGNGGEYLLNLTDALKTPFLVTLHTVLPEPNRKQKKSSG</sequence>
<reference evidence="1" key="1">
    <citation type="journal article" date="2013" name="Environ. Microbiol.">
        <title>Seasonally variable intestinal metagenomes of the red palm weevil (Rhynchophorus ferrugineus).</title>
        <authorList>
            <person name="Jia S."/>
            <person name="Zhang X."/>
            <person name="Zhang G."/>
            <person name="Yin A."/>
            <person name="Zhang S."/>
            <person name="Li F."/>
            <person name="Wang L."/>
            <person name="Zhao D."/>
            <person name="Yun Q."/>
            <person name="Tala"/>
            <person name="Wang J."/>
            <person name="Sun G."/>
            <person name="Baabdullah M."/>
            <person name="Yu X."/>
            <person name="Hu S."/>
            <person name="Al-Mssallem I.S."/>
            <person name="Yu J."/>
        </authorList>
    </citation>
    <scope>NUCLEOTIDE SEQUENCE</scope>
</reference>